<dbReference type="AlphaFoldDB" id="A0A543ANI9"/>
<protein>
    <recommendedName>
        <fullName evidence="5">DUF998 domain-containing protein</fullName>
    </recommendedName>
</protein>
<dbReference type="Proteomes" id="UP000319746">
    <property type="component" value="Unassembled WGS sequence"/>
</dbReference>
<organism evidence="3 4">
    <name type="scientific">Enteractinococcus coprophilus</name>
    <dbReference type="NCBI Taxonomy" id="1027633"/>
    <lineage>
        <taxon>Bacteria</taxon>
        <taxon>Bacillati</taxon>
        <taxon>Actinomycetota</taxon>
        <taxon>Actinomycetes</taxon>
        <taxon>Micrococcales</taxon>
        <taxon>Micrococcaceae</taxon>
    </lineage>
</organism>
<feature type="compositionally biased region" description="Basic and acidic residues" evidence="1">
    <location>
        <begin position="11"/>
        <end position="23"/>
    </location>
</feature>
<gene>
    <name evidence="3" type="ORF">FB556_0594</name>
</gene>
<feature type="transmembrane region" description="Helical" evidence="2">
    <location>
        <begin position="316"/>
        <end position="334"/>
    </location>
</feature>
<keyword evidence="2" id="KW-0812">Transmembrane</keyword>
<feature type="transmembrane region" description="Helical" evidence="2">
    <location>
        <begin position="257"/>
        <end position="278"/>
    </location>
</feature>
<feature type="region of interest" description="Disordered" evidence="1">
    <location>
        <begin position="1"/>
        <end position="24"/>
    </location>
</feature>
<keyword evidence="2" id="KW-0472">Membrane</keyword>
<accession>A0A543ANI9</accession>
<evidence type="ECO:0000313" key="4">
    <source>
        <dbReference type="Proteomes" id="UP000319746"/>
    </source>
</evidence>
<proteinExistence type="predicted"/>
<evidence type="ECO:0000313" key="3">
    <source>
        <dbReference type="EMBL" id="TQL74141.1"/>
    </source>
</evidence>
<feature type="transmembrane region" description="Helical" evidence="2">
    <location>
        <begin position="33"/>
        <end position="52"/>
    </location>
</feature>
<evidence type="ECO:0000256" key="1">
    <source>
        <dbReference type="SAM" id="MobiDB-lite"/>
    </source>
</evidence>
<feature type="transmembrane region" description="Helical" evidence="2">
    <location>
        <begin position="290"/>
        <end position="309"/>
    </location>
</feature>
<comment type="caution">
    <text evidence="3">The sequence shown here is derived from an EMBL/GenBank/DDBJ whole genome shotgun (WGS) entry which is preliminary data.</text>
</comment>
<reference evidence="3 4" key="1">
    <citation type="submission" date="2019-06" db="EMBL/GenBank/DDBJ databases">
        <title>Sequencing the genomes of 1000 actinobacteria strains.</title>
        <authorList>
            <person name="Klenk H.-P."/>
        </authorList>
    </citation>
    <scope>NUCLEOTIDE SEQUENCE [LARGE SCALE GENOMIC DNA]</scope>
    <source>
        <strain evidence="3 4">DSM 24083</strain>
    </source>
</reference>
<feature type="transmembrane region" description="Helical" evidence="2">
    <location>
        <begin position="213"/>
        <end position="237"/>
    </location>
</feature>
<evidence type="ECO:0000256" key="2">
    <source>
        <dbReference type="SAM" id="Phobius"/>
    </source>
</evidence>
<name>A0A543ANI9_9MICC</name>
<feature type="transmembrane region" description="Helical" evidence="2">
    <location>
        <begin position="174"/>
        <end position="193"/>
    </location>
</feature>
<feature type="transmembrane region" description="Helical" evidence="2">
    <location>
        <begin position="64"/>
        <end position="87"/>
    </location>
</feature>
<feature type="transmembrane region" description="Helical" evidence="2">
    <location>
        <begin position="107"/>
        <end position="130"/>
    </location>
</feature>
<keyword evidence="4" id="KW-1185">Reference proteome</keyword>
<sequence>MGSVDHLTPTLEHRAASEPDGARKSAARTASRAIWVSISFTVAAIVVGFIAFSGRLTPLAGGYSVGTVAGVTTGIAAGTSALIGLIIATESPRGALGWMRRRFWGWWLIDLIGIFILHAAIATMAVLSVFRLFQQAFQGLIVDAIAATIMLCLVCAATAYFGFSSASRASSSSISTLLALFMAAGVLASMLLAENPYWWHQFFSELGTGQAGVLSFWTFNTTITVSGIVLTTLANFISQDLSAWAAHRHRQGKRRALVPVLRSGMIVMGICLIGLSWITIHISDPIHTGFVQVLAVTFGIMLLSVPIWLPGAPAAMYVISYLMLGVGIFAVALWDPLGYYNLTALELAFAGIIFAWLVVLIRTLDAMISDATASGSIR</sequence>
<keyword evidence="2" id="KW-1133">Transmembrane helix</keyword>
<dbReference type="EMBL" id="VFOU01000001">
    <property type="protein sequence ID" value="TQL74141.1"/>
    <property type="molecule type" value="Genomic_DNA"/>
</dbReference>
<evidence type="ECO:0008006" key="5">
    <source>
        <dbReference type="Google" id="ProtNLM"/>
    </source>
</evidence>
<feature type="transmembrane region" description="Helical" evidence="2">
    <location>
        <begin position="136"/>
        <end position="162"/>
    </location>
</feature>
<feature type="transmembrane region" description="Helical" evidence="2">
    <location>
        <begin position="340"/>
        <end position="361"/>
    </location>
</feature>